<feature type="domain" description="MHYT" evidence="2">
    <location>
        <begin position="19"/>
        <end position="224"/>
    </location>
</feature>
<evidence type="ECO:0000313" key="3">
    <source>
        <dbReference type="EMBL" id="KAF2635994.1"/>
    </source>
</evidence>
<proteinExistence type="predicted"/>
<keyword evidence="4" id="KW-1185">Reference proteome</keyword>
<feature type="transmembrane region" description="Helical" evidence="1">
    <location>
        <begin position="54"/>
        <end position="75"/>
    </location>
</feature>
<dbReference type="InterPro" id="IPR005330">
    <property type="entry name" value="MHYT_dom"/>
</dbReference>
<organism evidence="3 4">
    <name type="scientific">Massarina eburnea CBS 473.64</name>
    <dbReference type="NCBI Taxonomy" id="1395130"/>
    <lineage>
        <taxon>Eukaryota</taxon>
        <taxon>Fungi</taxon>
        <taxon>Dikarya</taxon>
        <taxon>Ascomycota</taxon>
        <taxon>Pezizomycotina</taxon>
        <taxon>Dothideomycetes</taxon>
        <taxon>Pleosporomycetidae</taxon>
        <taxon>Pleosporales</taxon>
        <taxon>Massarineae</taxon>
        <taxon>Massarinaceae</taxon>
        <taxon>Massarina</taxon>
    </lineage>
</organism>
<dbReference type="OrthoDB" id="264015at2759"/>
<feature type="transmembrane region" description="Helical" evidence="1">
    <location>
        <begin position="200"/>
        <end position="218"/>
    </location>
</feature>
<reference evidence="3" key="1">
    <citation type="journal article" date="2020" name="Stud. Mycol.">
        <title>101 Dothideomycetes genomes: a test case for predicting lifestyles and emergence of pathogens.</title>
        <authorList>
            <person name="Haridas S."/>
            <person name="Albert R."/>
            <person name="Binder M."/>
            <person name="Bloem J."/>
            <person name="Labutti K."/>
            <person name="Salamov A."/>
            <person name="Andreopoulos B."/>
            <person name="Baker S."/>
            <person name="Barry K."/>
            <person name="Bills G."/>
            <person name="Bluhm B."/>
            <person name="Cannon C."/>
            <person name="Castanera R."/>
            <person name="Culley D."/>
            <person name="Daum C."/>
            <person name="Ezra D."/>
            <person name="Gonzalez J."/>
            <person name="Henrissat B."/>
            <person name="Kuo A."/>
            <person name="Liang C."/>
            <person name="Lipzen A."/>
            <person name="Lutzoni F."/>
            <person name="Magnuson J."/>
            <person name="Mondo S."/>
            <person name="Nolan M."/>
            <person name="Ohm R."/>
            <person name="Pangilinan J."/>
            <person name="Park H.-J."/>
            <person name="Ramirez L."/>
            <person name="Alfaro M."/>
            <person name="Sun H."/>
            <person name="Tritt A."/>
            <person name="Yoshinaga Y."/>
            <person name="Zwiers L.-H."/>
            <person name="Turgeon B."/>
            <person name="Goodwin S."/>
            <person name="Spatafora J."/>
            <person name="Crous P."/>
            <person name="Grigoriev I."/>
        </authorList>
    </citation>
    <scope>NUCLEOTIDE SEQUENCE</scope>
    <source>
        <strain evidence="3">CBS 473.64</strain>
    </source>
</reference>
<dbReference type="PROSITE" id="PS50924">
    <property type="entry name" value="MHYT"/>
    <property type="match status" value="1"/>
</dbReference>
<gene>
    <name evidence="3" type="ORF">P280DRAFT_534249</name>
</gene>
<evidence type="ECO:0000256" key="1">
    <source>
        <dbReference type="SAM" id="Phobius"/>
    </source>
</evidence>
<keyword evidence="1" id="KW-0472">Membrane</keyword>
<dbReference type="Pfam" id="PF03707">
    <property type="entry name" value="MHYT"/>
    <property type="match status" value="1"/>
</dbReference>
<feature type="transmembrane region" description="Helical" evidence="1">
    <location>
        <begin position="95"/>
        <end position="115"/>
    </location>
</feature>
<protein>
    <recommendedName>
        <fullName evidence="2">MHYT domain-containing protein</fullName>
    </recommendedName>
</protein>
<sequence>MNQHIQDKYPPGSRPRIHYIPYLIFVSYIVSFIGAFTTVELLHRRQSGNTWRSWVQLGACSVSFGLVAIWCMHFVGNRAIVLGDGENEIQLYYNATFTAVSAILPIVVIFLGLLAADRFYKNNKHTAIRHVALLICGICAGAAVTEMHYLGNKGTTNYHLDNDIKFIVGAASIAVVDCVIAFGLFFHWSGHWMDNIWRRLLVACFLAVAVSGMHWTAAAGTAYEITGYHTGSGQARNVNLIIATCLCLSACMVCFAMGFLKQVHKRKLRDRAEQVVLAVAMFDSDGKLLVTPAGLMPCQTITRQFHQRTFDEDFDIRHPVFQWLFRVSRNWSGTIDLIPSMREHLLHTGFLQPGTPVIGGANRVSIGAEEDSKSSYSAIFREMFCVSAQDIARSMEVRLQDLGHLYENVETTGTLLNARTLFLNAQGKPILAADIAGQTDLEAGLANPIIFGRGQMLVLTRKVGAFEASRLQNIGFRFASMEQIGDHLARSLQISRDDLDRLIGRLQTSCVRDALIPRKGTYLASFLLQPSPVLQGLDVIVQRLLPDRLPMVKLANDELTQREVKLLSTFNGCTLEDCLMRIDRHSGSVTGDDIFLDKFRNKIIELFQQVPEPALRQAYFSAQQLDIAHGVTGHNDPLQSTIFAFCGIKEIYNQTLQSPTLRCVPLSFLRANLRTYTGSPDHALLAHKTHKEFGSLHSTTMDPGSPTSRKSPKWTTLFRTSTVASSSSATVVTDSSSEKGLVNLAPSFDGMATAAVASHPFGGIMVSQDVVISEDREGKGGVDLELRDWGVRSVAGVADAEQVTMVDRLMGITTGFRDLQGSKLLGKDGRR</sequence>
<accession>A0A6A6RPN2</accession>
<dbReference type="EMBL" id="MU006801">
    <property type="protein sequence ID" value="KAF2635994.1"/>
    <property type="molecule type" value="Genomic_DNA"/>
</dbReference>
<dbReference type="PANTHER" id="PTHR35152:SF1">
    <property type="entry name" value="DOMAIN SIGNALLING PROTEIN, PUTATIVE (AFU_ORTHOLOGUE AFUA_5G11310)-RELATED"/>
    <property type="match status" value="1"/>
</dbReference>
<name>A0A6A6RPN2_9PLEO</name>
<feature type="transmembrane region" description="Helical" evidence="1">
    <location>
        <begin position="127"/>
        <end position="144"/>
    </location>
</feature>
<keyword evidence="1" id="KW-0812">Transmembrane</keyword>
<dbReference type="Proteomes" id="UP000799753">
    <property type="component" value="Unassembled WGS sequence"/>
</dbReference>
<evidence type="ECO:0000259" key="2">
    <source>
        <dbReference type="PROSITE" id="PS50924"/>
    </source>
</evidence>
<keyword evidence="1" id="KW-1133">Transmembrane helix</keyword>
<feature type="transmembrane region" description="Helical" evidence="1">
    <location>
        <begin position="164"/>
        <end position="188"/>
    </location>
</feature>
<evidence type="ECO:0000313" key="4">
    <source>
        <dbReference type="Proteomes" id="UP000799753"/>
    </source>
</evidence>
<feature type="transmembrane region" description="Helical" evidence="1">
    <location>
        <begin position="238"/>
        <end position="260"/>
    </location>
</feature>
<dbReference type="PANTHER" id="PTHR35152">
    <property type="entry name" value="DOMAIN SIGNALLING PROTEIN, PUTATIVE (AFU_ORTHOLOGUE AFUA_5G11310)-RELATED"/>
    <property type="match status" value="1"/>
</dbReference>
<dbReference type="AlphaFoldDB" id="A0A6A6RPN2"/>
<feature type="transmembrane region" description="Helical" evidence="1">
    <location>
        <begin position="20"/>
        <end position="42"/>
    </location>
</feature>